<name>A0A840KFY9_9FLAO</name>
<evidence type="ECO:0000313" key="1">
    <source>
        <dbReference type="EMBL" id="MBB4806938.1"/>
    </source>
</evidence>
<accession>A0A840KFY9</accession>
<dbReference type="EMBL" id="JACHLE010000002">
    <property type="protein sequence ID" value="MBB4806938.1"/>
    <property type="molecule type" value="Genomic_DNA"/>
</dbReference>
<comment type="caution">
    <text evidence="1">The sequence shown here is derived from an EMBL/GenBank/DDBJ whole genome shotgun (WGS) entry which is preliminary data.</text>
</comment>
<sequence>MDEIILKYSFSPGFMDDIIAKELLIFKNFDTRLEFFWYFDAGFFPDNDWQRKQQRRCTKIRNILPQELQNQLVKLLESDLKIIEPEIIKTDKIIYATSAHPKSEYYKIKIGDEEKTIHIPYDIDKVLIEKAHKKIFLDFHYQLQTWIDQEFEVASEGKAVRFNKK</sequence>
<reference evidence="1 2" key="1">
    <citation type="submission" date="2020-08" db="EMBL/GenBank/DDBJ databases">
        <title>Functional genomics of gut bacteria from endangered species of beetles.</title>
        <authorList>
            <person name="Carlos-Shanley C."/>
        </authorList>
    </citation>
    <scope>NUCLEOTIDE SEQUENCE [LARGE SCALE GENOMIC DNA]</scope>
    <source>
        <strain evidence="1 2">S00151</strain>
    </source>
</reference>
<dbReference type="Proteomes" id="UP000592180">
    <property type="component" value="Unassembled WGS sequence"/>
</dbReference>
<dbReference type="AlphaFoldDB" id="A0A840KFY9"/>
<protein>
    <submittedName>
        <fullName evidence="1">Uncharacterized protein</fullName>
    </submittedName>
</protein>
<keyword evidence="2" id="KW-1185">Reference proteome</keyword>
<proteinExistence type="predicted"/>
<organism evidence="1 2">
    <name type="scientific">Chryseobacterium defluvii</name>
    <dbReference type="NCBI Taxonomy" id="160396"/>
    <lineage>
        <taxon>Bacteria</taxon>
        <taxon>Pseudomonadati</taxon>
        <taxon>Bacteroidota</taxon>
        <taxon>Flavobacteriia</taxon>
        <taxon>Flavobacteriales</taxon>
        <taxon>Weeksellaceae</taxon>
        <taxon>Chryseobacterium group</taxon>
        <taxon>Chryseobacterium</taxon>
    </lineage>
</organism>
<dbReference type="RefSeq" id="WP_184189322.1">
    <property type="nucleotide sequence ID" value="NZ_JACHLE010000002.1"/>
</dbReference>
<gene>
    <name evidence="1" type="ORF">HNP38_002234</name>
</gene>
<evidence type="ECO:0000313" key="2">
    <source>
        <dbReference type="Proteomes" id="UP000592180"/>
    </source>
</evidence>